<evidence type="ECO:0008006" key="4">
    <source>
        <dbReference type="Google" id="ProtNLM"/>
    </source>
</evidence>
<reference evidence="2 3" key="1">
    <citation type="submission" date="2019-10" db="EMBL/GenBank/DDBJ databases">
        <title>Whole genome shotgun sequence of Acrocarpospora pleiomorpha NBRC 16267.</title>
        <authorList>
            <person name="Ichikawa N."/>
            <person name="Kimura A."/>
            <person name="Kitahashi Y."/>
            <person name="Komaki H."/>
            <person name="Oguchi A."/>
        </authorList>
    </citation>
    <scope>NUCLEOTIDE SEQUENCE [LARGE SCALE GENOMIC DNA]</scope>
    <source>
        <strain evidence="2 3">NBRC 16267</strain>
    </source>
</reference>
<proteinExistence type="predicted"/>
<gene>
    <name evidence="2" type="ORF">Aple_023640</name>
</gene>
<evidence type="ECO:0000313" key="3">
    <source>
        <dbReference type="Proteomes" id="UP000377595"/>
    </source>
</evidence>
<accession>A0A5M3XMR0</accession>
<dbReference type="InterPro" id="IPR015943">
    <property type="entry name" value="WD40/YVTN_repeat-like_dom_sf"/>
</dbReference>
<dbReference type="SUPFAM" id="SSF101898">
    <property type="entry name" value="NHL repeat"/>
    <property type="match status" value="1"/>
</dbReference>
<dbReference type="Proteomes" id="UP000377595">
    <property type="component" value="Unassembled WGS sequence"/>
</dbReference>
<dbReference type="EMBL" id="BLAF01000012">
    <property type="protein sequence ID" value="GES19468.1"/>
    <property type="molecule type" value="Genomic_DNA"/>
</dbReference>
<feature type="signal peptide" evidence="1">
    <location>
        <begin position="1"/>
        <end position="21"/>
    </location>
</feature>
<keyword evidence="1" id="KW-0732">Signal</keyword>
<sequence>MKLAVVLAGFLTVLVAAPAAAAQAVSASTPAFPTEVALPDGFQPEGIAIGSHAAAYFGSRATGAIYRADLRTGQGQIINPGPGTPSLGLKIDGRGRLFVSGGTGGDARVIDSRSGQVLASYQLASGAAFINDVALTRHAAYFTDSTNPVLYKLPFGRGGALPSEAVKIPLSGDLVYATGINANGIAPAPDGEALLVIQSNTGKLFRVDSKTGVATLVDVGTESLANGDGLLVEGRTLYVVQNRLNTVTVLNLDRHAKSGKVVRRLVDARFDVPTTIAPFRDRLYLPNARFTTTPTPTTPYSVIAIKRR</sequence>
<organism evidence="2 3">
    <name type="scientific">Acrocarpospora pleiomorpha</name>
    <dbReference type="NCBI Taxonomy" id="90975"/>
    <lineage>
        <taxon>Bacteria</taxon>
        <taxon>Bacillati</taxon>
        <taxon>Actinomycetota</taxon>
        <taxon>Actinomycetes</taxon>
        <taxon>Streptosporangiales</taxon>
        <taxon>Streptosporangiaceae</taxon>
        <taxon>Acrocarpospora</taxon>
    </lineage>
</organism>
<name>A0A5M3XMR0_9ACTN</name>
<evidence type="ECO:0000313" key="2">
    <source>
        <dbReference type="EMBL" id="GES19468.1"/>
    </source>
</evidence>
<evidence type="ECO:0000256" key="1">
    <source>
        <dbReference type="SAM" id="SignalP"/>
    </source>
</evidence>
<dbReference type="Gene3D" id="2.130.10.10">
    <property type="entry name" value="YVTN repeat-like/Quinoprotein amine dehydrogenase"/>
    <property type="match status" value="2"/>
</dbReference>
<keyword evidence="3" id="KW-1185">Reference proteome</keyword>
<feature type="chain" id="PRO_5024373895" description="Superoxide dismutase" evidence="1">
    <location>
        <begin position="22"/>
        <end position="308"/>
    </location>
</feature>
<comment type="caution">
    <text evidence="2">The sequence shown here is derived from an EMBL/GenBank/DDBJ whole genome shotgun (WGS) entry which is preliminary data.</text>
</comment>
<dbReference type="AlphaFoldDB" id="A0A5M3XMR0"/>
<protein>
    <recommendedName>
        <fullName evidence="4">Superoxide dismutase</fullName>
    </recommendedName>
</protein>
<dbReference type="OrthoDB" id="504981at2"/>